<evidence type="ECO:0000313" key="1">
    <source>
        <dbReference type="EMBL" id="TFK66997.1"/>
    </source>
</evidence>
<organism evidence="1 2">
    <name type="scientific">Pluteus cervinus</name>
    <dbReference type="NCBI Taxonomy" id="181527"/>
    <lineage>
        <taxon>Eukaryota</taxon>
        <taxon>Fungi</taxon>
        <taxon>Dikarya</taxon>
        <taxon>Basidiomycota</taxon>
        <taxon>Agaricomycotina</taxon>
        <taxon>Agaricomycetes</taxon>
        <taxon>Agaricomycetidae</taxon>
        <taxon>Agaricales</taxon>
        <taxon>Pluteineae</taxon>
        <taxon>Pluteaceae</taxon>
        <taxon>Pluteus</taxon>
    </lineage>
</organism>
<keyword evidence="2" id="KW-1185">Reference proteome</keyword>
<sequence length="508" mass="57423">MASFEDKHAGARRKIDEEISCLRQRLVTLRRARNTLAPISMLPTELINLIFLFVWGSSTQSYIPIWLSSVCQQWRDIVLHSPVLWSRIRALTTRHIALYIARSGNMPLSFKVRGVPPRPLEVFQAIWDQFPRTKDLIIFIGFQLREEDYSSQHEEGWKAPCPILENLELHSTRLPIGAFSGQAPRLRTLSLFGCRFDWKSLPPFPNLRSLTIRTPDLEISATDFLQTLPTMPNLEYILIDDMLGATDGQTTGGSIIQLPNLRCLDVMNEPCSFLTALFQHLTFPNATKVSITNVHRDTSIVDQANVIDALQNSLDATGEFNSTSIATLHFKTTDTPILDAILSICLRLDLTALEEIEIGGTYNNLMNPLLHFWSAFSSLANLRKLVVRHTMTVILVDHFSHENGQLRTALLYGTTPEAARGLVSFPALQELIYEDGPAPLDIRNYHLLRLEDYLRHRKGIGLVLAKLDVIGRSESLLIDEVKNALRQVVGRFREKVRETSYGDCTVVA</sequence>
<dbReference type="EMBL" id="ML208388">
    <property type="protein sequence ID" value="TFK66997.1"/>
    <property type="molecule type" value="Genomic_DNA"/>
</dbReference>
<dbReference type="Proteomes" id="UP000308600">
    <property type="component" value="Unassembled WGS sequence"/>
</dbReference>
<proteinExistence type="predicted"/>
<protein>
    <submittedName>
        <fullName evidence="1">Uncharacterized protein</fullName>
    </submittedName>
</protein>
<name>A0ACD3AQ07_9AGAR</name>
<gene>
    <name evidence="1" type="ORF">BDN72DRAFT_843559</name>
</gene>
<evidence type="ECO:0000313" key="2">
    <source>
        <dbReference type="Proteomes" id="UP000308600"/>
    </source>
</evidence>
<reference evidence="1 2" key="1">
    <citation type="journal article" date="2019" name="Nat. Ecol. Evol.">
        <title>Megaphylogeny resolves global patterns of mushroom evolution.</title>
        <authorList>
            <person name="Varga T."/>
            <person name="Krizsan K."/>
            <person name="Foldi C."/>
            <person name="Dima B."/>
            <person name="Sanchez-Garcia M."/>
            <person name="Sanchez-Ramirez S."/>
            <person name="Szollosi G.J."/>
            <person name="Szarkandi J.G."/>
            <person name="Papp V."/>
            <person name="Albert L."/>
            <person name="Andreopoulos W."/>
            <person name="Angelini C."/>
            <person name="Antonin V."/>
            <person name="Barry K.W."/>
            <person name="Bougher N.L."/>
            <person name="Buchanan P."/>
            <person name="Buyck B."/>
            <person name="Bense V."/>
            <person name="Catcheside P."/>
            <person name="Chovatia M."/>
            <person name="Cooper J."/>
            <person name="Damon W."/>
            <person name="Desjardin D."/>
            <person name="Finy P."/>
            <person name="Geml J."/>
            <person name="Haridas S."/>
            <person name="Hughes K."/>
            <person name="Justo A."/>
            <person name="Karasinski D."/>
            <person name="Kautmanova I."/>
            <person name="Kiss B."/>
            <person name="Kocsube S."/>
            <person name="Kotiranta H."/>
            <person name="LaButti K.M."/>
            <person name="Lechner B.E."/>
            <person name="Liimatainen K."/>
            <person name="Lipzen A."/>
            <person name="Lukacs Z."/>
            <person name="Mihaltcheva S."/>
            <person name="Morgado L.N."/>
            <person name="Niskanen T."/>
            <person name="Noordeloos M.E."/>
            <person name="Ohm R.A."/>
            <person name="Ortiz-Santana B."/>
            <person name="Ovrebo C."/>
            <person name="Racz N."/>
            <person name="Riley R."/>
            <person name="Savchenko A."/>
            <person name="Shiryaev A."/>
            <person name="Soop K."/>
            <person name="Spirin V."/>
            <person name="Szebenyi C."/>
            <person name="Tomsovsky M."/>
            <person name="Tulloss R.E."/>
            <person name="Uehling J."/>
            <person name="Grigoriev I.V."/>
            <person name="Vagvolgyi C."/>
            <person name="Papp T."/>
            <person name="Martin F.M."/>
            <person name="Miettinen O."/>
            <person name="Hibbett D.S."/>
            <person name="Nagy L.G."/>
        </authorList>
    </citation>
    <scope>NUCLEOTIDE SEQUENCE [LARGE SCALE GENOMIC DNA]</scope>
    <source>
        <strain evidence="1 2">NL-1719</strain>
    </source>
</reference>
<accession>A0ACD3AQ07</accession>